<feature type="chain" id="PRO_5008400305" description="Peptidase S1 domain-containing protein" evidence="6">
    <location>
        <begin position="24"/>
        <end position="346"/>
    </location>
</feature>
<feature type="domain" description="Peptidase S1" evidence="7">
    <location>
        <begin position="73"/>
        <end position="309"/>
    </location>
</feature>
<dbReference type="Pfam" id="PF00089">
    <property type="entry name" value="Trypsin"/>
    <property type="match status" value="1"/>
</dbReference>
<dbReference type="PROSITE" id="PS00134">
    <property type="entry name" value="TRYPSIN_HIS"/>
    <property type="match status" value="1"/>
</dbReference>
<dbReference type="SMART" id="SM00020">
    <property type="entry name" value="Tryp_SPc"/>
    <property type="match status" value="1"/>
</dbReference>
<dbReference type="PANTHER" id="PTHR24276">
    <property type="entry name" value="POLYSERASE-RELATED"/>
    <property type="match status" value="1"/>
</dbReference>
<dbReference type="STRING" id="37001.A0A1A9WF78"/>
<dbReference type="InterPro" id="IPR050430">
    <property type="entry name" value="Peptidase_S1"/>
</dbReference>
<keyword evidence="5" id="KW-1015">Disulfide bond</keyword>
<dbReference type="PRINTS" id="PR00722">
    <property type="entry name" value="CHYMOTRYPSIN"/>
</dbReference>
<evidence type="ECO:0000313" key="8">
    <source>
        <dbReference type="EnsemblMetazoa" id="GBRI017423-PA"/>
    </source>
</evidence>
<reference evidence="9" key="1">
    <citation type="submission" date="2014-03" db="EMBL/GenBank/DDBJ databases">
        <authorList>
            <person name="Aksoy S."/>
            <person name="Warren W."/>
            <person name="Wilson R.K."/>
        </authorList>
    </citation>
    <scope>NUCLEOTIDE SEQUENCE [LARGE SCALE GENOMIC DNA]</scope>
    <source>
        <strain evidence="9">IAEA</strain>
    </source>
</reference>
<dbReference type="GO" id="GO:0004252">
    <property type="term" value="F:serine-type endopeptidase activity"/>
    <property type="evidence" value="ECO:0007669"/>
    <property type="project" value="InterPro"/>
</dbReference>
<dbReference type="Gene3D" id="2.40.10.10">
    <property type="entry name" value="Trypsin-like serine proteases"/>
    <property type="match status" value="1"/>
</dbReference>
<dbReference type="InterPro" id="IPR018114">
    <property type="entry name" value="TRYPSIN_HIS"/>
</dbReference>
<reference evidence="8" key="2">
    <citation type="submission" date="2020-05" db="UniProtKB">
        <authorList>
            <consortium name="EnsemblMetazoa"/>
        </authorList>
    </citation>
    <scope>IDENTIFICATION</scope>
    <source>
        <strain evidence="8">IAEA</strain>
    </source>
</reference>
<dbReference type="GO" id="GO:0006508">
    <property type="term" value="P:proteolysis"/>
    <property type="evidence" value="ECO:0007669"/>
    <property type="project" value="UniProtKB-KW"/>
</dbReference>
<comment type="similarity">
    <text evidence="1">Belongs to the peptidase S1 family.</text>
</comment>
<feature type="signal peptide" evidence="6">
    <location>
        <begin position="1"/>
        <end position="23"/>
    </location>
</feature>
<evidence type="ECO:0000256" key="5">
    <source>
        <dbReference type="ARBA" id="ARBA00023157"/>
    </source>
</evidence>
<keyword evidence="2" id="KW-0645">Protease</keyword>
<keyword evidence="6" id="KW-0732">Signal</keyword>
<name>A0A1A9WF78_9MUSC</name>
<dbReference type="CDD" id="cd00190">
    <property type="entry name" value="Tryp_SPc"/>
    <property type="match status" value="1"/>
</dbReference>
<keyword evidence="3" id="KW-0378">Hydrolase</keyword>
<dbReference type="Proteomes" id="UP000091820">
    <property type="component" value="Unassembled WGS sequence"/>
</dbReference>
<dbReference type="InterPro" id="IPR001254">
    <property type="entry name" value="Trypsin_dom"/>
</dbReference>
<dbReference type="PANTHER" id="PTHR24276:SF98">
    <property type="entry name" value="FI18310P1-RELATED"/>
    <property type="match status" value="1"/>
</dbReference>
<evidence type="ECO:0000256" key="4">
    <source>
        <dbReference type="ARBA" id="ARBA00022825"/>
    </source>
</evidence>
<keyword evidence="4" id="KW-0720">Serine protease</keyword>
<dbReference type="SUPFAM" id="SSF50494">
    <property type="entry name" value="Trypsin-like serine proteases"/>
    <property type="match status" value="1"/>
</dbReference>
<protein>
    <recommendedName>
        <fullName evidence="7">Peptidase S1 domain-containing protein</fullName>
    </recommendedName>
</protein>
<accession>A0A1A9WF78</accession>
<dbReference type="VEuPathDB" id="VectorBase:GBRI017423"/>
<sequence length="346" mass="39420">MANRNNNVLYFILNFAIIDIIATDDIQYIDDYSHPEERVFAKSPHRVSPEKKEIIINRNAQYLKNTSLPEERIVGGRHERDMPVEYTVIFVRTTYRAKYFGAKSFCGGFMITADVVLTAAHCIDYGKYDFPNSAIRAIIGNRYRLNRTQDTQYRKVKGVLVHELFERGILGNNHDVALVKLTKPIDTRRKFAIAKLSGKPHKAGMICFAIGCGRMYQNGPRSNEILVAEVIVITTEECDRIRKVSNINTFCVVSNDAYHSGVCQGDSGSGLLCDGKMYGVAMSTDKRCEKYSVYTTVYSHLQWIKKNKNMKAAKTKTIQCGNHLHNVFILLIWIRVLLCNILKIFL</sequence>
<dbReference type="InterPro" id="IPR043504">
    <property type="entry name" value="Peptidase_S1_PA_chymotrypsin"/>
</dbReference>
<organism evidence="8 9">
    <name type="scientific">Glossina brevipalpis</name>
    <dbReference type="NCBI Taxonomy" id="37001"/>
    <lineage>
        <taxon>Eukaryota</taxon>
        <taxon>Metazoa</taxon>
        <taxon>Ecdysozoa</taxon>
        <taxon>Arthropoda</taxon>
        <taxon>Hexapoda</taxon>
        <taxon>Insecta</taxon>
        <taxon>Pterygota</taxon>
        <taxon>Neoptera</taxon>
        <taxon>Endopterygota</taxon>
        <taxon>Diptera</taxon>
        <taxon>Brachycera</taxon>
        <taxon>Muscomorpha</taxon>
        <taxon>Hippoboscoidea</taxon>
        <taxon>Glossinidae</taxon>
        <taxon>Glossina</taxon>
    </lineage>
</organism>
<keyword evidence="9" id="KW-1185">Reference proteome</keyword>
<evidence type="ECO:0000313" key="9">
    <source>
        <dbReference type="Proteomes" id="UP000091820"/>
    </source>
</evidence>
<dbReference type="AlphaFoldDB" id="A0A1A9WF78"/>
<dbReference type="InterPro" id="IPR001314">
    <property type="entry name" value="Peptidase_S1A"/>
</dbReference>
<dbReference type="EnsemblMetazoa" id="GBRI017423-RA">
    <property type="protein sequence ID" value="GBRI017423-PA"/>
    <property type="gene ID" value="GBRI017423"/>
</dbReference>
<dbReference type="InterPro" id="IPR009003">
    <property type="entry name" value="Peptidase_S1_PA"/>
</dbReference>
<evidence type="ECO:0000256" key="2">
    <source>
        <dbReference type="ARBA" id="ARBA00022670"/>
    </source>
</evidence>
<evidence type="ECO:0000256" key="3">
    <source>
        <dbReference type="ARBA" id="ARBA00022801"/>
    </source>
</evidence>
<dbReference type="PROSITE" id="PS50240">
    <property type="entry name" value="TRYPSIN_DOM"/>
    <property type="match status" value="1"/>
</dbReference>
<proteinExistence type="inferred from homology"/>
<evidence type="ECO:0000259" key="7">
    <source>
        <dbReference type="PROSITE" id="PS50240"/>
    </source>
</evidence>
<evidence type="ECO:0000256" key="6">
    <source>
        <dbReference type="SAM" id="SignalP"/>
    </source>
</evidence>
<evidence type="ECO:0000256" key="1">
    <source>
        <dbReference type="ARBA" id="ARBA00007664"/>
    </source>
</evidence>